<keyword evidence="5" id="KW-0472">Membrane</keyword>
<dbReference type="EC" id="2.4.1.17" evidence="5"/>
<proteinExistence type="inferred from homology"/>
<dbReference type="GO" id="GO:0016020">
    <property type="term" value="C:membrane"/>
    <property type="evidence" value="ECO:0007669"/>
    <property type="project" value="UniProtKB-SubCell"/>
</dbReference>
<dbReference type="GO" id="GO:0015020">
    <property type="term" value="F:glucuronosyltransferase activity"/>
    <property type="evidence" value="ECO:0007669"/>
    <property type="project" value="UniProtKB-EC"/>
</dbReference>
<sequence length="510" mass="57809">MKTVWQIFVVIEFICSVYGYKILVAFPSPFSHFRLGSTLARGLAEAGHDVTMVGNFEDKILPKNGNYTNIVLKYGVDGEDMVKPDFLEITKLNTFSEIFLLGVLGNKAVQGTLENPTFQELLRSNKTFDVIILDQFLNDGLKAIACHFNAPLIMFSTIAANSWVNTISGNPAPPSYIPDLFSEYGPHMTFWQRTKNTLVVLFHDLVRYFITYPKQNEMVKKYFPQCPNVETLTKNVSLFFLNSHQSFHQSVPLVPSMIDIGGFHVPHPRKLPDDLQKIMDNAKEGVIYFSMGSNINPSEMEPHTKQALINTLGKLKETVLWKNDEDLPGISSNIIIRKWFPQMDILAHPNVKLFITHGGLLSTTETLHYGVPVLALPVFGDQRLNAAKAVAAGYGISLRFIDLTEENFSLALNDLLRNPKYRENAKRISRLMQDRPIKPMDLAVYWTEFIARHGGAPHLRVAAVDMPWYKYALVDVIATLLFICFGAWTMLYLLVRRLCCRTSDVKLKKN</sequence>
<keyword evidence="5" id="KW-1133">Transmembrane helix</keyword>
<evidence type="ECO:0000256" key="2">
    <source>
        <dbReference type="ARBA" id="ARBA00022676"/>
    </source>
</evidence>
<dbReference type="FunFam" id="3.40.50.2000:FF:000050">
    <property type="entry name" value="UDP-glucuronosyltransferase"/>
    <property type="match status" value="1"/>
</dbReference>
<dbReference type="InterPro" id="IPR035595">
    <property type="entry name" value="UDP_glycos_trans_CS"/>
</dbReference>
<evidence type="ECO:0000256" key="1">
    <source>
        <dbReference type="ARBA" id="ARBA00009995"/>
    </source>
</evidence>
<feature type="transmembrane region" description="Helical" evidence="5">
    <location>
        <begin position="468"/>
        <end position="495"/>
    </location>
</feature>
<gene>
    <name evidence="6" type="ORF">PHAECO_LOCUS7510</name>
</gene>
<dbReference type="OrthoDB" id="5835829at2759"/>
<dbReference type="PROSITE" id="PS00375">
    <property type="entry name" value="UDPGT"/>
    <property type="match status" value="1"/>
</dbReference>
<evidence type="ECO:0000256" key="4">
    <source>
        <dbReference type="RuleBase" id="RU003718"/>
    </source>
</evidence>
<comment type="similarity">
    <text evidence="1 4">Belongs to the UDP-glycosyltransferase family.</text>
</comment>
<organism evidence="6 7">
    <name type="scientific">Phaedon cochleariae</name>
    <name type="common">Mustard beetle</name>
    <dbReference type="NCBI Taxonomy" id="80249"/>
    <lineage>
        <taxon>Eukaryota</taxon>
        <taxon>Metazoa</taxon>
        <taxon>Ecdysozoa</taxon>
        <taxon>Arthropoda</taxon>
        <taxon>Hexapoda</taxon>
        <taxon>Insecta</taxon>
        <taxon>Pterygota</taxon>
        <taxon>Neoptera</taxon>
        <taxon>Endopterygota</taxon>
        <taxon>Coleoptera</taxon>
        <taxon>Polyphaga</taxon>
        <taxon>Cucujiformia</taxon>
        <taxon>Chrysomeloidea</taxon>
        <taxon>Chrysomelidae</taxon>
        <taxon>Chrysomelinae</taxon>
        <taxon>Chrysomelini</taxon>
        <taxon>Phaedon</taxon>
    </lineage>
</organism>
<keyword evidence="3 4" id="KW-0808">Transferase</keyword>
<comment type="catalytic activity">
    <reaction evidence="5">
        <text>glucuronate acceptor + UDP-alpha-D-glucuronate = acceptor beta-D-glucuronoside + UDP + H(+)</text>
        <dbReference type="Rhea" id="RHEA:21032"/>
        <dbReference type="ChEBI" id="CHEBI:15378"/>
        <dbReference type="ChEBI" id="CHEBI:58052"/>
        <dbReference type="ChEBI" id="CHEBI:58223"/>
        <dbReference type="ChEBI" id="CHEBI:132367"/>
        <dbReference type="ChEBI" id="CHEBI:132368"/>
        <dbReference type="EC" id="2.4.1.17"/>
    </reaction>
</comment>
<keyword evidence="5" id="KW-0812">Transmembrane</keyword>
<dbReference type="PANTHER" id="PTHR48043:SF159">
    <property type="entry name" value="EG:EG0003.4 PROTEIN-RELATED"/>
    <property type="match status" value="1"/>
</dbReference>
<dbReference type="AlphaFoldDB" id="A0A9P0DSW4"/>
<dbReference type="Pfam" id="PF00201">
    <property type="entry name" value="UDPGT"/>
    <property type="match status" value="1"/>
</dbReference>
<dbReference type="EMBL" id="OU896709">
    <property type="protein sequence ID" value="CAH1159687.1"/>
    <property type="molecule type" value="Genomic_DNA"/>
</dbReference>
<dbReference type="CDD" id="cd03784">
    <property type="entry name" value="GT1_Gtf-like"/>
    <property type="match status" value="1"/>
</dbReference>
<dbReference type="Gene3D" id="3.40.50.2000">
    <property type="entry name" value="Glycogen Phosphorylase B"/>
    <property type="match status" value="1"/>
</dbReference>
<dbReference type="InterPro" id="IPR050271">
    <property type="entry name" value="UDP-glycosyltransferase"/>
</dbReference>
<evidence type="ECO:0000313" key="6">
    <source>
        <dbReference type="EMBL" id="CAH1159687.1"/>
    </source>
</evidence>
<evidence type="ECO:0000256" key="5">
    <source>
        <dbReference type="RuleBase" id="RU362059"/>
    </source>
</evidence>
<dbReference type="SUPFAM" id="SSF53756">
    <property type="entry name" value="UDP-Glycosyltransferase/glycogen phosphorylase"/>
    <property type="match status" value="1"/>
</dbReference>
<dbReference type="PANTHER" id="PTHR48043">
    <property type="entry name" value="EG:EG0003.4 PROTEIN-RELATED"/>
    <property type="match status" value="1"/>
</dbReference>
<evidence type="ECO:0000256" key="3">
    <source>
        <dbReference type="ARBA" id="ARBA00022679"/>
    </source>
</evidence>
<dbReference type="InterPro" id="IPR002213">
    <property type="entry name" value="UDP_glucos_trans"/>
</dbReference>
<keyword evidence="7" id="KW-1185">Reference proteome</keyword>
<comment type="subcellular location">
    <subcellularLocation>
        <location evidence="5">Membrane</location>
        <topology evidence="5">Single-pass membrane protein</topology>
    </subcellularLocation>
</comment>
<accession>A0A9P0DSW4</accession>
<keyword evidence="2 4" id="KW-0328">Glycosyltransferase</keyword>
<reference evidence="6" key="2">
    <citation type="submission" date="2022-10" db="EMBL/GenBank/DDBJ databases">
        <authorList>
            <consortium name="ENA_rothamsted_submissions"/>
            <consortium name="culmorum"/>
            <person name="King R."/>
        </authorList>
    </citation>
    <scope>NUCLEOTIDE SEQUENCE</scope>
</reference>
<evidence type="ECO:0000313" key="7">
    <source>
        <dbReference type="Proteomes" id="UP001153737"/>
    </source>
</evidence>
<name>A0A9P0DSW4_PHACE</name>
<protein>
    <recommendedName>
        <fullName evidence="5">UDP-glucuronosyltransferase</fullName>
        <ecNumber evidence="5">2.4.1.17</ecNumber>
    </recommendedName>
</protein>
<dbReference type="Proteomes" id="UP001153737">
    <property type="component" value="Chromosome 3"/>
</dbReference>
<reference evidence="6" key="1">
    <citation type="submission" date="2022-01" db="EMBL/GenBank/DDBJ databases">
        <authorList>
            <person name="King R."/>
        </authorList>
    </citation>
    <scope>NUCLEOTIDE SEQUENCE</scope>
</reference>